<dbReference type="SMART" id="SM00028">
    <property type="entry name" value="TPR"/>
    <property type="match status" value="8"/>
</dbReference>
<evidence type="ECO:0000256" key="3">
    <source>
        <dbReference type="SAM" id="Phobius"/>
    </source>
</evidence>
<proteinExistence type="predicted"/>
<feature type="repeat" description="TPR" evidence="1">
    <location>
        <begin position="545"/>
        <end position="578"/>
    </location>
</feature>
<feature type="compositionally biased region" description="Basic and acidic residues" evidence="2">
    <location>
        <begin position="157"/>
        <end position="216"/>
    </location>
</feature>
<feature type="repeat" description="TPR" evidence="1">
    <location>
        <begin position="362"/>
        <end position="395"/>
    </location>
</feature>
<evidence type="ECO:0000313" key="5">
    <source>
        <dbReference type="Proteomes" id="UP000191931"/>
    </source>
</evidence>
<keyword evidence="1" id="KW-0802">TPR repeat</keyword>
<dbReference type="PANTHER" id="PTHR12558">
    <property type="entry name" value="CELL DIVISION CYCLE 16,23,27"/>
    <property type="match status" value="1"/>
</dbReference>
<accession>A0A1W1HA03</accession>
<dbReference type="RefSeq" id="WP_080806084.1">
    <property type="nucleotide sequence ID" value="NZ_LT828552.1"/>
</dbReference>
<dbReference type="Pfam" id="PF13174">
    <property type="entry name" value="TPR_6"/>
    <property type="match status" value="3"/>
</dbReference>
<feature type="compositionally biased region" description="Low complexity" evidence="2">
    <location>
        <begin position="141"/>
        <end position="153"/>
    </location>
</feature>
<evidence type="ECO:0000256" key="2">
    <source>
        <dbReference type="SAM" id="MobiDB-lite"/>
    </source>
</evidence>
<dbReference type="SUPFAM" id="SSF48452">
    <property type="entry name" value="TPR-like"/>
    <property type="match status" value="3"/>
</dbReference>
<dbReference type="EMBL" id="FWEV01000083">
    <property type="protein sequence ID" value="SLM29266.1"/>
    <property type="molecule type" value="Genomic_DNA"/>
</dbReference>
<keyword evidence="5" id="KW-1185">Reference proteome</keyword>
<dbReference type="InterPro" id="IPR011990">
    <property type="entry name" value="TPR-like_helical_dom_sf"/>
</dbReference>
<protein>
    <submittedName>
        <fullName evidence="4">TPR repeat family protein</fullName>
    </submittedName>
</protein>
<keyword evidence="3" id="KW-0472">Membrane</keyword>
<evidence type="ECO:0000313" key="4">
    <source>
        <dbReference type="EMBL" id="SLM29266.1"/>
    </source>
</evidence>
<dbReference type="AlphaFoldDB" id="A0A1W1HA03"/>
<keyword evidence="3" id="KW-1133">Transmembrane helix</keyword>
<organism evidence="4 5">
    <name type="scientific">Desulfamplus magnetovallimortis</name>
    <dbReference type="NCBI Taxonomy" id="1246637"/>
    <lineage>
        <taxon>Bacteria</taxon>
        <taxon>Pseudomonadati</taxon>
        <taxon>Thermodesulfobacteriota</taxon>
        <taxon>Desulfobacteria</taxon>
        <taxon>Desulfobacterales</taxon>
        <taxon>Desulfobacteraceae</taxon>
        <taxon>Desulfamplus</taxon>
    </lineage>
</organism>
<feature type="region of interest" description="Disordered" evidence="2">
    <location>
        <begin position="139"/>
        <end position="222"/>
    </location>
</feature>
<feature type="repeat" description="TPR" evidence="1">
    <location>
        <begin position="777"/>
        <end position="810"/>
    </location>
</feature>
<dbReference type="OrthoDB" id="5410552at2"/>
<reference evidence="4 5" key="1">
    <citation type="submission" date="2017-03" db="EMBL/GenBank/DDBJ databases">
        <authorList>
            <person name="Afonso C.L."/>
            <person name="Miller P.J."/>
            <person name="Scott M.A."/>
            <person name="Spackman E."/>
            <person name="Goraichik I."/>
            <person name="Dimitrov K.M."/>
            <person name="Suarez D.L."/>
            <person name="Swayne D.E."/>
        </authorList>
    </citation>
    <scope>NUCLEOTIDE SEQUENCE [LARGE SCALE GENOMIC DNA]</scope>
    <source>
        <strain evidence="4">PRJEB14757</strain>
    </source>
</reference>
<dbReference type="Proteomes" id="UP000191931">
    <property type="component" value="Unassembled WGS sequence"/>
</dbReference>
<dbReference type="STRING" id="1246637.MTBBW1_1730064"/>
<dbReference type="InterPro" id="IPR019734">
    <property type="entry name" value="TPR_rpt"/>
</dbReference>
<evidence type="ECO:0000256" key="1">
    <source>
        <dbReference type="PROSITE-ProRule" id="PRU00339"/>
    </source>
</evidence>
<gene>
    <name evidence="4" type="ORF">MTBBW1_1730064</name>
</gene>
<keyword evidence="3" id="KW-0812">Transmembrane</keyword>
<dbReference type="PROSITE" id="PS50005">
    <property type="entry name" value="TPR"/>
    <property type="match status" value="3"/>
</dbReference>
<feature type="transmembrane region" description="Helical" evidence="3">
    <location>
        <begin position="12"/>
        <end position="31"/>
    </location>
</feature>
<dbReference type="PANTHER" id="PTHR12558:SF13">
    <property type="entry name" value="CELL DIVISION CYCLE PROTEIN 27 HOMOLOG"/>
    <property type="match status" value="1"/>
</dbReference>
<sequence length="869" mass="98423">MKQSRKKIYGIFICRGLYVSVFFICCLFLSVHSSAAELKGIFSGSDPSSLRLQVSERIPIKVILVDDTEVLIALKNVQPANSIELRLNDSELFRKVELETLSGNVIAVLVTGKKKFHEPSFLWDEKGLNLLVSFDGKLPHSSSYPSEKSQSSSANPSEKKAPGDILDNKPDSKDVGAENKVPDQKQIDTSPENKGESDATTEKRLVHETPKPRIENRTYGSPDNVVVGKAGDISDIVSQVDLIPCSDKEFKKALIFLKQFQWQSAYELLNGYIENGQSSCAEKAELLRAYAYYKTIDDKDYNALLQAEALFQAQLVKWPDSDMIPFCYTALGLISGRLDNIAAAEGYLTIVMDEYPDYSGMPEVLYHIAKTYDEKNYNEKALENYQVVFEKYPDSIYAVDAGVGLGKALFKKRHYIDSRDILTGLLKTNPEIMYDSPDVLLSIGDAEFALGRNEPSRDALGKAYNLFADIPDKDMVMTRIADTYANEKKMERARKVYEFVMDKFPGTEGFLGSAMGLALCLKEREKIEELYTMVKNNFADHRLSRVAMMRLAELYNNNGEYEKCIEEIERLLATHPTGLRYDAVRLMQKAYESLFDEKLKTGQYPEVLRTYEGAKVLLDRLESRNIFLSTGLSYLDGHLYGQAYNQLLKAYKEFPESDRPIELVYGIAIAMDETDRDDEALNHFKSYTAMVEEGPEKVEAFIRMGDIYFKKGDLVNSEKHYEFAYSFSRDRIEKARILNREAEVYRQEKKWDKVAELLERAVVDYASAPGENYDLISEAYKTLGKAYLEKKTFVKAAEAFTMALKFSDDAGRPGSDITFMLGDAYQKANAIDKAKEAFEKIAEDDDSIWSRLARERLSTLTLAETLSNS</sequence>
<dbReference type="Gene3D" id="1.25.40.10">
    <property type="entry name" value="Tetratricopeptide repeat domain"/>
    <property type="match status" value="4"/>
</dbReference>
<name>A0A1W1HA03_9BACT</name>